<dbReference type="PANTHER" id="PTHR10491">
    <property type="entry name" value="DTDP-4-DEHYDRORHAMNOSE REDUCTASE"/>
    <property type="match status" value="1"/>
</dbReference>
<gene>
    <name evidence="2" type="ORF">S01H1_29761</name>
</gene>
<dbReference type="GO" id="GO:0008831">
    <property type="term" value="F:dTDP-4-dehydrorhamnose reductase activity"/>
    <property type="evidence" value="ECO:0007669"/>
    <property type="project" value="TreeGrafter"/>
</dbReference>
<sequence>MRILITGGRGQLGRGLQQALSAETVLALGHHELDVTDAAAVRRAVGRFRPQVVIHAAAYTDTAGCEADPELAMRVNGEGTRQVALACRESDVAMLYVSTNEVFDGQKGKAYLESDEPEPVNAYGRSKLAGERYVQSILDRFYIVRTAWLYAAGGNNFPSKVLRATADGG</sequence>
<dbReference type="InterPro" id="IPR005913">
    <property type="entry name" value="dTDP_dehydrorham_reduct"/>
</dbReference>
<protein>
    <recommendedName>
        <fullName evidence="1">RmlD-like substrate binding domain-containing protein</fullName>
    </recommendedName>
</protein>
<dbReference type="AlphaFoldDB" id="X0THG9"/>
<dbReference type="Gene3D" id="3.40.50.720">
    <property type="entry name" value="NAD(P)-binding Rossmann-like Domain"/>
    <property type="match status" value="1"/>
</dbReference>
<dbReference type="Pfam" id="PF04321">
    <property type="entry name" value="RmlD_sub_bind"/>
    <property type="match status" value="1"/>
</dbReference>
<organism evidence="2">
    <name type="scientific">marine sediment metagenome</name>
    <dbReference type="NCBI Taxonomy" id="412755"/>
    <lineage>
        <taxon>unclassified sequences</taxon>
        <taxon>metagenomes</taxon>
        <taxon>ecological metagenomes</taxon>
    </lineage>
</organism>
<dbReference type="GO" id="GO:0005829">
    <property type="term" value="C:cytosol"/>
    <property type="evidence" value="ECO:0007669"/>
    <property type="project" value="TreeGrafter"/>
</dbReference>
<dbReference type="InterPro" id="IPR036291">
    <property type="entry name" value="NAD(P)-bd_dom_sf"/>
</dbReference>
<evidence type="ECO:0000259" key="1">
    <source>
        <dbReference type="Pfam" id="PF04321"/>
    </source>
</evidence>
<proteinExistence type="predicted"/>
<name>X0THG9_9ZZZZ</name>
<reference evidence="2" key="1">
    <citation type="journal article" date="2014" name="Front. Microbiol.">
        <title>High frequency of phylogenetically diverse reductive dehalogenase-homologous genes in deep subseafloor sedimentary metagenomes.</title>
        <authorList>
            <person name="Kawai M."/>
            <person name="Futagami T."/>
            <person name="Toyoda A."/>
            <person name="Takaki Y."/>
            <person name="Nishi S."/>
            <person name="Hori S."/>
            <person name="Arai W."/>
            <person name="Tsubouchi T."/>
            <person name="Morono Y."/>
            <person name="Uchiyama I."/>
            <person name="Ito T."/>
            <person name="Fujiyama A."/>
            <person name="Inagaki F."/>
            <person name="Takami H."/>
        </authorList>
    </citation>
    <scope>NUCLEOTIDE SEQUENCE</scope>
    <source>
        <strain evidence="2">Expedition CK06-06</strain>
    </source>
</reference>
<dbReference type="EMBL" id="BARS01018279">
    <property type="protein sequence ID" value="GAF92694.1"/>
    <property type="molecule type" value="Genomic_DNA"/>
</dbReference>
<dbReference type="GO" id="GO:0019305">
    <property type="term" value="P:dTDP-rhamnose biosynthetic process"/>
    <property type="evidence" value="ECO:0007669"/>
    <property type="project" value="TreeGrafter"/>
</dbReference>
<feature type="non-terminal residue" evidence="2">
    <location>
        <position position="169"/>
    </location>
</feature>
<dbReference type="SUPFAM" id="SSF51735">
    <property type="entry name" value="NAD(P)-binding Rossmann-fold domains"/>
    <property type="match status" value="1"/>
</dbReference>
<comment type="caution">
    <text evidence="2">The sequence shown here is derived from an EMBL/GenBank/DDBJ whole genome shotgun (WGS) entry which is preliminary data.</text>
</comment>
<dbReference type="PANTHER" id="PTHR10491:SF4">
    <property type="entry name" value="METHIONINE ADENOSYLTRANSFERASE 2 SUBUNIT BETA"/>
    <property type="match status" value="1"/>
</dbReference>
<evidence type="ECO:0000313" key="2">
    <source>
        <dbReference type="EMBL" id="GAF92694.1"/>
    </source>
</evidence>
<feature type="domain" description="RmlD-like substrate binding" evidence="1">
    <location>
        <begin position="1"/>
        <end position="165"/>
    </location>
</feature>
<accession>X0THG9</accession>
<dbReference type="InterPro" id="IPR029903">
    <property type="entry name" value="RmlD-like-bd"/>
</dbReference>